<gene>
    <name evidence="1" type="ORF">J5A65_13125</name>
</gene>
<sequence length="359" mass="39648">MVDAALGRARLVSQGLVIRRWERPVDAAAAFGAQQGQDLPGVLASIALRSDGGIAAVLEACGRGEIVRGYPMRGTVFLTATADLRWITELCAEKSLRESSRIIKSRGIGTGHVERSAAIAAEELAAGPRSRAHLHACWKQAGLLEANGANYHLTFQHIASGTLCYGPVVDGDQHVVLAEHWLPQDSGLEGRFNGDRDAACAELLRRYLETHGPATLRDFSWWSKLPLGQIRRAFPLVRDQFEELPGDEPRYQRNGLADEMATMGRRASRPILLPDFDEFILGYQDRLFALTEADHRKLVPGNNGFFRRSAVAGGRVVGSWQRKGAPGRRNLELTPFIRLSNRAITGFEKAFRSWPFLTE</sequence>
<protein>
    <submittedName>
        <fullName evidence="1">AlkZ family DNA glycosylase</fullName>
    </submittedName>
</protein>
<keyword evidence="2" id="KW-1185">Reference proteome</keyword>
<dbReference type="PANTHER" id="PTHR38479:SF2">
    <property type="entry name" value="WINGED HELIX DNA-BINDING DOMAIN-CONTAINING PROTEIN"/>
    <property type="match status" value="1"/>
</dbReference>
<organism evidence="1 2">
    <name type="scientific">Arachnia rubra</name>
    <dbReference type="NCBI Taxonomy" id="1547448"/>
    <lineage>
        <taxon>Bacteria</taxon>
        <taxon>Bacillati</taxon>
        <taxon>Actinomycetota</taxon>
        <taxon>Actinomycetes</taxon>
        <taxon>Propionibacteriales</taxon>
        <taxon>Propionibacteriaceae</taxon>
        <taxon>Arachnia</taxon>
    </lineage>
</organism>
<evidence type="ECO:0000313" key="2">
    <source>
        <dbReference type="Proteomes" id="UP000678513"/>
    </source>
</evidence>
<dbReference type="PANTHER" id="PTHR38479">
    <property type="entry name" value="LMO0824 PROTEIN"/>
    <property type="match status" value="1"/>
</dbReference>
<dbReference type="Proteomes" id="UP000678513">
    <property type="component" value="Chromosome"/>
</dbReference>
<dbReference type="RefSeq" id="WP_212322879.1">
    <property type="nucleotide sequence ID" value="NZ_AP024463.1"/>
</dbReference>
<accession>A0ABX7Y523</accession>
<dbReference type="InterPro" id="IPR009351">
    <property type="entry name" value="AlkZ-like"/>
</dbReference>
<dbReference type="EMBL" id="CP072384">
    <property type="protein sequence ID" value="QUC07843.1"/>
    <property type="molecule type" value="Genomic_DNA"/>
</dbReference>
<proteinExistence type="predicted"/>
<evidence type="ECO:0000313" key="1">
    <source>
        <dbReference type="EMBL" id="QUC07843.1"/>
    </source>
</evidence>
<reference evidence="1 2" key="1">
    <citation type="submission" date="2021-03" db="EMBL/GenBank/DDBJ databases">
        <title>Human Oral Microbial Genomes.</title>
        <authorList>
            <person name="Johnston C.D."/>
            <person name="Chen T."/>
            <person name="Dewhirst F.E."/>
        </authorList>
    </citation>
    <scope>NUCLEOTIDE SEQUENCE [LARGE SCALE GENOMIC DNA]</scope>
    <source>
        <strain evidence="1 2">DSMZ 100122</strain>
    </source>
</reference>
<dbReference type="Pfam" id="PF06224">
    <property type="entry name" value="AlkZ-like"/>
    <property type="match status" value="1"/>
</dbReference>
<name>A0ABX7Y523_9ACTN</name>